<organism evidence="6 7">
    <name type="scientific">Actinomadura barringtoniae</name>
    <dbReference type="NCBI Taxonomy" id="1427535"/>
    <lineage>
        <taxon>Bacteria</taxon>
        <taxon>Bacillati</taxon>
        <taxon>Actinomycetota</taxon>
        <taxon>Actinomycetes</taxon>
        <taxon>Streptosporangiales</taxon>
        <taxon>Thermomonosporaceae</taxon>
        <taxon>Actinomadura</taxon>
    </lineage>
</organism>
<dbReference type="GO" id="GO:0006355">
    <property type="term" value="P:regulation of DNA-templated transcription"/>
    <property type="evidence" value="ECO:0007669"/>
    <property type="project" value="InterPro"/>
</dbReference>
<dbReference type="InterPro" id="IPR018490">
    <property type="entry name" value="cNMP-bd_dom_sf"/>
</dbReference>
<evidence type="ECO:0000256" key="2">
    <source>
        <dbReference type="ARBA" id="ARBA00023125"/>
    </source>
</evidence>
<name>A0A939PAC4_9ACTN</name>
<keyword evidence="3" id="KW-0804">Transcription</keyword>
<accession>A0A939PAC4</accession>
<sequence length="223" mass="23882">MTALLLRAVPLFASLDAARLRKVVERSISRTVEAGTVVAVRGQAAARLIVVEDGSLTGVHETEQGRRLRLGEFAAPCAVDKAAVLGAGTYTATWTATVPSRLRLIGADELFALVDEVPDVRRHVMRYLAEQVGERQDDLVRVAFDDAATRVAEWLARAMRCGARVVLPGAQEGLAETVGSTRVSVNRALQALAREGLIRIEPGAVVVLDAGGLLGWVPRKPTE</sequence>
<dbReference type="InterPro" id="IPR014710">
    <property type="entry name" value="RmlC-like_jellyroll"/>
</dbReference>
<keyword evidence="1" id="KW-0805">Transcription regulation</keyword>
<dbReference type="PROSITE" id="PS50042">
    <property type="entry name" value="CNMP_BINDING_3"/>
    <property type="match status" value="1"/>
</dbReference>
<dbReference type="Gene3D" id="2.60.120.10">
    <property type="entry name" value="Jelly Rolls"/>
    <property type="match status" value="1"/>
</dbReference>
<evidence type="ECO:0000259" key="4">
    <source>
        <dbReference type="PROSITE" id="PS50042"/>
    </source>
</evidence>
<feature type="domain" description="Cyclic nucleotide-binding" evidence="4">
    <location>
        <begin position="11"/>
        <end position="131"/>
    </location>
</feature>
<proteinExistence type="predicted"/>
<dbReference type="Pfam" id="PF13545">
    <property type="entry name" value="HTH_Crp_2"/>
    <property type="match status" value="1"/>
</dbReference>
<dbReference type="SMART" id="SM00419">
    <property type="entry name" value="HTH_CRP"/>
    <property type="match status" value="1"/>
</dbReference>
<dbReference type="Pfam" id="PF00027">
    <property type="entry name" value="cNMP_binding"/>
    <property type="match status" value="1"/>
</dbReference>
<comment type="caution">
    <text evidence="6">The sequence shown here is derived from an EMBL/GenBank/DDBJ whole genome shotgun (WGS) entry which is preliminary data.</text>
</comment>
<dbReference type="PROSITE" id="PS51063">
    <property type="entry name" value="HTH_CRP_2"/>
    <property type="match status" value="1"/>
</dbReference>
<keyword evidence="2" id="KW-0238">DNA-binding</keyword>
<dbReference type="EMBL" id="JAGEOJ010000006">
    <property type="protein sequence ID" value="MBO2448890.1"/>
    <property type="molecule type" value="Genomic_DNA"/>
</dbReference>
<reference evidence="6" key="1">
    <citation type="submission" date="2021-03" db="EMBL/GenBank/DDBJ databases">
        <authorList>
            <person name="Kanchanasin P."/>
            <person name="Saeng-In P."/>
            <person name="Phongsopitanun W."/>
            <person name="Yuki M."/>
            <person name="Kudo T."/>
            <person name="Ohkuma M."/>
            <person name="Tanasupawat S."/>
        </authorList>
    </citation>
    <scope>NUCLEOTIDE SEQUENCE</scope>
    <source>
        <strain evidence="6">GKU 128</strain>
    </source>
</reference>
<keyword evidence="7" id="KW-1185">Reference proteome</keyword>
<evidence type="ECO:0000313" key="6">
    <source>
        <dbReference type="EMBL" id="MBO2448890.1"/>
    </source>
</evidence>
<evidence type="ECO:0000256" key="1">
    <source>
        <dbReference type="ARBA" id="ARBA00023015"/>
    </source>
</evidence>
<dbReference type="GO" id="GO:0003677">
    <property type="term" value="F:DNA binding"/>
    <property type="evidence" value="ECO:0007669"/>
    <property type="project" value="UniProtKB-KW"/>
</dbReference>
<dbReference type="RefSeq" id="WP_208256550.1">
    <property type="nucleotide sequence ID" value="NZ_JAGEOJ010000006.1"/>
</dbReference>
<dbReference type="SUPFAM" id="SSF51206">
    <property type="entry name" value="cAMP-binding domain-like"/>
    <property type="match status" value="1"/>
</dbReference>
<dbReference type="Proteomes" id="UP000669179">
    <property type="component" value="Unassembled WGS sequence"/>
</dbReference>
<dbReference type="SUPFAM" id="SSF46785">
    <property type="entry name" value="Winged helix' DNA-binding domain"/>
    <property type="match status" value="1"/>
</dbReference>
<dbReference type="AlphaFoldDB" id="A0A939PAC4"/>
<dbReference type="CDD" id="cd00038">
    <property type="entry name" value="CAP_ED"/>
    <property type="match status" value="1"/>
</dbReference>
<evidence type="ECO:0000313" key="7">
    <source>
        <dbReference type="Proteomes" id="UP000669179"/>
    </source>
</evidence>
<gene>
    <name evidence="6" type="ORF">J4573_17430</name>
</gene>
<evidence type="ECO:0000259" key="5">
    <source>
        <dbReference type="PROSITE" id="PS51063"/>
    </source>
</evidence>
<dbReference type="SMART" id="SM00100">
    <property type="entry name" value="cNMP"/>
    <property type="match status" value="1"/>
</dbReference>
<protein>
    <submittedName>
        <fullName evidence="6">Crp/Fnr family transcriptional regulator</fullName>
    </submittedName>
</protein>
<dbReference type="InterPro" id="IPR036390">
    <property type="entry name" value="WH_DNA-bd_sf"/>
</dbReference>
<feature type="domain" description="HTH crp-type" evidence="5">
    <location>
        <begin position="145"/>
        <end position="211"/>
    </location>
</feature>
<dbReference type="InterPro" id="IPR036388">
    <property type="entry name" value="WH-like_DNA-bd_sf"/>
</dbReference>
<evidence type="ECO:0000256" key="3">
    <source>
        <dbReference type="ARBA" id="ARBA00023163"/>
    </source>
</evidence>
<dbReference type="InterPro" id="IPR000595">
    <property type="entry name" value="cNMP-bd_dom"/>
</dbReference>
<dbReference type="Gene3D" id="1.10.10.10">
    <property type="entry name" value="Winged helix-like DNA-binding domain superfamily/Winged helix DNA-binding domain"/>
    <property type="match status" value="1"/>
</dbReference>
<dbReference type="InterPro" id="IPR012318">
    <property type="entry name" value="HTH_CRP"/>
</dbReference>